<organism evidence="2 3">
    <name type="scientific">Tortispora caseinolytica NRRL Y-17796</name>
    <dbReference type="NCBI Taxonomy" id="767744"/>
    <lineage>
        <taxon>Eukaryota</taxon>
        <taxon>Fungi</taxon>
        <taxon>Dikarya</taxon>
        <taxon>Ascomycota</taxon>
        <taxon>Saccharomycotina</taxon>
        <taxon>Trigonopsidomycetes</taxon>
        <taxon>Trigonopsidales</taxon>
        <taxon>Trigonopsidaceae</taxon>
        <taxon>Tortispora</taxon>
    </lineage>
</organism>
<feature type="region of interest" description="Disordered" evidence="1">
    <location>
        <begin position="116"/>
        <end position="188"/>
    </location>
</feature>
<reference evidence="3" key="1">
    <citation type="submission" date="2016-02" db="EMBL/GenBank/DDBJ databases">
        <title>Comparative genomics of biotechnologically important yeasts.</title>
        <authorList>
            <consortium name="DOE Joint Genome Institute"/>
            <person name="Riley R."/>
            <person name="Haridas S."/>
            <person name="Wolfe K.H."/>
            <person name="Lopes M.R."/>
            <person name="Hittinger C.T."/>
            <person name="Goker M."/>
            <person name="Salamov A."/>
            <person name="Wisecaver J."/>
            <person name="Long T.M."/>
            <person name="Aerts A.L."/>
            <person name="Barry K."/>
            <person name="Choi C."/>
            <person name="Clum A."/>
            <person name="Coughlan A.Y."/>
            <person name="Deshpande S."/>
            <person name="Douglass A.P."/>
            <person name="Hanson S.J."/>
            <person name="Klenk H.-P."/>
            <person name="Labutti K."/>
            <person name="Lapidus A."/>
            <person name="Lindquist E."/>
            <person name="Lipzen A."/>
            <person name="Meier-Kolthoff J.P."/>
            <person name="Ohm R.A."/>
            <person name="Otillar R.P."/>
            <person name="Pangilinan J."/>
            <person name="Peng Y."/>
            <person name="Rokas A."/>
            <person name="Rosa C.A."/>
            <person name="Scheuner C."/>
            <person name="Sibirny A.A."/>
            <person name="Slot J.C."/>
            <person name="Stielow J.B."/>
            <person name="Sun H."/>
            <person name="Kurtzman C.P."/>
            <person name="Blackwell M."/>
            <person name="Jeffries T.W."/>
            <person name="Grigoriev I.V."/>
        </authorList>
    </citation>
    <scope>NUCLEOTIDE SEQUENCE [LARGE SCALE GENOMIC DNA]</scope>
    <source>
        <strain evidence="3">NRRL Y-17796</strain>
    </source>
</reference>
<accession>A0A1E4TM27</accession>
<protein>
    <submittedName>
        <fullName evidence="2">Uncharacterized protein</fullName>
    </submittedName>
</protein>
<dbReference type="EMBL" id="KV453841">
    <property type="protein sequence ID" value="ODV92801.1"/>
    <property type="molecule type" value="Genomic_DNA"/>
</dbReference>
<dbReference type="AlphaFoldDB" id="A0A1E4TM27"/>
<evidence type="ECO:0000256" key="1">
    <source>
        <dbReference type="SAM" id="MobiDB-lite"/>
    </source>
</evidence>
<proteinExistence type="predicted"/>
<gene>
    <name evidence="2" type="ORF">CANCADRAFT_43376</name>
</gene>
<evidence type="ECO:0000313" key="2">
    <source>
        <dbReference type="EMBL" id="ODV92801.1"/>
    </source>
</evidence>
<sequence length="188" mass="21023">MCGVVEGLSIWENIPPSSLVSRSLHMHQKRQRDDDNDGYQRTKKRLLDGMKRLSIDMPKDDNELMDVDDTKYTIFVRSLDDYDTSSEDEEESIFSINPIARREIKQIPRAVLKAGMPTDPSPSMALTPYIPPLLKLPSGDPGIPDDTDPSKSDDTDPSKPDFDNPETPQSDAMSIDMSIDAPTDTPID</sequence>
<name>A0A1E4TM27_9ASCO</name>
<dbReference type="Proteomes" id="UP000095023">
    <property type="component" value="Unassembled WGS sequence"/>
</dbReference>
<evidence type="ECO:0000313" key="3">
    <source>
        <dbReference type="Proteomes" id="UP000095023"/>
    </source>
</evidence>
<feature type="compositionally biased region" description="Basic and acidic residues" evidence="1">
    <location>
        <begin position="148"/>
        <end position="162"/>
    </location>
</feature>
<feature type="region of interest" description="Disordered" evidence="1">
    <location>
        <begin position="22"/>
        <end position="41"/>
    </location>
</feature>
<keyword evidence="3" id="KW-1185">Reference proteome</keyword>